<keyword evidence="2" id="KW-0808">Transferase</keyword>
<keyword evidence="3" id="KW-1185">Reference proteome</keyword>
<dbReference type="PROSITE" id="PS51186">
    <property type="entry name" value="GNAT"/>
    <property type="match status" value="1"/>
</dbReference>
<gene>
    <name evidence="2" type="ORF">SAMN05216353_11063</name>
</gene>
<dbReference type="EMBL" id="FOOG01000010">
    <property type="protein sequence ID" value="SFF82758.1"/>
    <property type="molecule type" value="Genomic_DNA"/>
</dbReference>
<proteinExistence type="predicted"/>
<dbReference type="GO" id="GO:0016747">
    <property type="term" value="F:acyltransferase activity, transferring groups other than amino-acyl groups"/>
    <property type="evidence" value="ECO:0007669"/>
    <property type="project" value="InterPro"/>
</dbReference>
<evidence type="ECO:0000259" key="1">
    <source>
        <dbReference type="PROSITE" id="PS51186"/>
    </source>
</evidence>
<dbReference type="Gene3D" id="3.40.630.30">
    <property type="match status" value="1"/>
</dbReference>
<name>A0A1I2LVX2_9BACI</name>
<dbReference type="InterPro" id="IPR000182">
    <property type="entry name" value="GNAT_dom"/>
</dbReference>
<organism evidence="2 3">
    <name type="scientific">Halobacillus alkaliphilus</name>
    <dbReference type="NCBI Taxonomy" id="396056"/>
    <lineage>
        <taxon>Bacteria</taxon>
        <taxon>Bacillati</taxon>
        <taxon>Bacillota</taxon>
        <taxon>Bacilli</taxon>
        <taxon>Bacillales</taxon>
        <taxon>Bacillaceae</taxon>
        <taxon>Halobacillus</taxon>
    </lineage>
</organism>
<reference evidence="3" key="1">
    <citation type="submission" date="2016-10" db="EMBL/GenBank/DDBJ databases">
        <authorList>
            <person name="Varghese N."/>
            <person name="Submissions S."/>
        </authorList>
    </citation>
    <scope>NUCLEOTIDE SEQUENCE [LARGE SCALE GENOMIC DNA]</scope>
    <source>
        <strain evidence="3">FP5</strain>
    </source>
</reference>
<protein>
    <submittedName>
        <fullName evidence="2">Acetyltransferase (GNAT) family protein</fullName>
    </submittedName>
</protein>
<evidence type="ECO:0000313" key="3">
    <source>
        <dbReference type="Proteomes" id="UP000198897"/>
    </source>
</evidence>
<accession>A0A1I2LVX2</accession>
<sequence length="254" mass="28941">MGQKQNLYEKVKFVIGDNFITIEETSHLTDHELCQLTDFLVTDKDIQQADNLTILVNSDRSTEVEKHLKSCQFQFHDEKIFVRFDLSKLLDEAAVFTIKSLRDIPLDHFKDVWKRAMEGSLNASSYLSMDEQLGSVTKELGSSYIDTCNVAYENKKAIGVVMPHIEPGTEYEGRMFYFGLVPEARGQGKGSILYRQGLYMLKKEFGALYSVGATSVNNHPMRSVLQRNGCEVTETIKLFKRSNRGGFNDSSHHY</sequence>
<dbReference type="RefSeq" id="WP_089751535.1">
    <property type="nucleotide sequence ID" value="NZ_FOOG01000010.1"/>
</dbReference>
<dbReference type="Pfam" id="PF00583">
    <property type="entry name" value="Acetyltransf_1"/>
    <property type="match status" value="1"/>
</dbReference>
<dbReference type="InterPro" id="IPR016181">
    <property type="entry name" value="Acyl_CoA_acyltransferase"/>
</dbReference>
<dbReference type="AlphaFoldDB" id="A0A1I2LVX2"/>
<feature type="domain" description="N-acetyltransferase" evidence="1">
    <location>
        <begin position="96"/>
        <end position="254"/>
    </location>
</feature>
<evidence type="ECO:0000313" key="2">
    <source>
        <dbReference type="EMBL" id="SFF82758.1"/>
    </source>
</evidence>
<dbReference type="CDD" id="cd04301">
    <property type="entry name" value="NAT_SF"/>
    <property type="match status" value="1"/>
</dbReference>
<dbReference type="SUPFAM" id="SSF55729">
    <property type="entry name" value="Acyl-CoA N-acyltransferases (Nat)"/>
    <property type="match status" value="1"/>
</dbReference>
<dbReference type="Proteomes" id="UP000198897">
    <property type="component" value="Unassembled WGS sequence"/>
</dbReference>